<dbReference type="InterPro" id="IPR008271">
    <property type="entry name" value="Ser/Thr_kinase_AS"/>
</dbReference>
<evidence type="ECO:0000256" key="4">
    <source>
        <dbReference type="ARBA" id="ARBA00022840"/>
    </source>
</evidence>
<dbReference type="EnsemblProtists" id="EKX35804">
    <property type="protein sequence ID" value="EKX35804"/>
    <property type="gene ID" value="GUITHDRAFT_50998"/>
</dbReference>
<keyword evidence="1" id="KW-0808">Transferase</keyword>
<dbReference type="AlphaFoldDB" id="L1IIS0"/>
<name>L1IIS0_GUITC</name>
<reference evidence="8" key="2">
    <citation type="submission" date="2012-11" db="EMBL/GenBank/DDBJ databases">
        <authorList>
            <person name="Kuo A."/>
            <person name="Curtis B.A."/>
            <person name="Tanifuji G."/>
            <person name="Burki F."/>
            <person name="Gruber A."/>
            <person name="Irimia M."/>
            <person name="Maruyama S."/>
            <person name="Arias M.C."/>
            <person name="Ball S.G."/>
            <person name="Gile G.H."/>
            <person name="Hirakawa Y."/>
            <person name="Hopkins J.F."/>
            <person name="Rensing S.A."/>
            <person name="Schmutz J."/>
            <person name="Symeonidi A."/>
            <person name="Elias M."/>
            <person name="Eveleigh R.J."/>
            <person name="Herman E.K."/>
            <person name="Klute M.J."/>
            <person name="Nakayama T."/>
            <person name="Obornik M."/>
            <person name="Reyes-Prieto A."/>
            <person name="Armbrust E.V."/>
            <person name="Aves S.J."/>
            <person name="Beiko R.G."/>
            <person name="Coutinho P."/>
            <person name="Dacks J.B."/>
            <person name="Durnford D.G."/>
            <person name="Fast N.M."/>
            <person name="Green B.R."/>
            <person name="Grisdale C."/>
            <person name="Hempe F."/>
            <person name="Henrissat B."/>
            <person name="Hoppner M.P."/>
            <person name="Ishida K.-I."/>
            <person name="Kim E."/>
            <person name="Koreny L."/>
            <person name="Kroth P.G."/>
            <person name="Liu Y."/>
            <person name="Malik S.-B."/>
            <person name="Maier U.G."/>
            <person name="McRose D."/>
            <person name="Mock T."/>
            <person name="Neilson J.A."/>
            <person name="Onodera N.T."/>
            <person name="Poole A.M."/>
            <person name="Pritham E.J."/>
            <person name="Richards T.A."/>
            <person name="Rocap G."/>
            <person name="Roy S.W."/>
            <person name="Sarai C."/>
            <person name="Schaack S."/>
            <person name="Shirato S."/>
            <person name="Slamovits C.H."/>
            <person name="Spencer D.F."/>
            <person name="Suzuki S."/>
            <person name="Worden A.Z."/>
            <person name="Zauner S."/>
            <person name="Barry K."/>
            <person name="Bell C."/>
            <person name="Bharti A.K."/>
            <person name="Crow J.A."/>
            <person name="Grimwood J."/>
            <person name="Kramer R."/>
            <person name="Lindquist E."/>
            <person name="Lucas S."/>
            <person name="Salamov A."/>
            <person name="McFadden G.I."/>
            <person name="Lane C.E."/>
            <person name="Keeling P.J."/>
            <person name="Gray M.W."/>
            <person name="Grigoriev I.V."/>
            <person name="Archibald J.M."/>
        </authorList>
    </citation>
    <scope>NUCLEOTIDE SEQUENCE</scope>
    <source>
        <strain evidence="8">CCMP2712</strain>
    </source>
</reference>
<dbReference type="GO" id="GO:0005524">
    <property type="term" value="F:ATP binding"/>
    <property type="evidence" value="ECO:0007669"/>
    <property type="project" value="UniProtKB-KW"/>
</dbReference>
<dbReference type="InterPro" id="IPR011009">
    <property type="entry name" value="Kinase-like_dom_sf"/>
</dbReference>
<dbReference type="SUPFAM" id="SSF56112">
    <property type="entry name" value="Protein kinase-like (PK-like)"/>
    <property type="match status" value="1"/>
</dbReference>
<feature type="domain" description="Protein kinase" evidence="5">
    <location>
        <begin position="1"/>
        <end position="163"/>
    </location>
</feature>
<keyword evidence="2" id="KW-0547">Nucleotide-binding</keyword>
<dbReference type="Pfam" id="PF00069">
    <property type="entry name" value="Pkinase"/>
    <property type="match status" value="1"/>
</dbReference>
<dbReference type="GO" id="GO:0004674">
    <property type="term" value="F:protein serine/threonine kinase activity"/>
    <property type="evidence" value="ECO:0007669"/>
    <property type="project" value="TreeGrafter"/>
</dbReference>
<evidence type="ECO:0000313" key="7">
    <source>
        <dbReference type="EnsemblProtists" id="EKX35804"/>
    </source>
</evidence>
<dbReference type="PROSITE" id="PS50011">
    <property type="entry name" value="PROTEIN_KINASE_DOM"/>
    <property type="match status" value="1"/>
</dbReference>
<proteinExistence type="predicted"/>
<organism evidence="6">
    <name type="scientific">Guillardia theta (strain CCMP2712)</name>
    <name type="common">Cryptophyte</name>
    <dbReference type="NCBI Taxonomy" id="905079"/>
    <lineage>
        <taxon>Eukaryota</taxon>
        <taxon>Cryptophyceae</taxon>
        <taxon>Pyrenomonadales</taxon>
        <taxon>Geminigeraceae</taxon>
        <taxon>Guillardia</taxon>
    </lineage>
</organism>
<evidence type="ECO:0000256" key="1">
    <source>
        <dbReference type="ARBA" id="ARBA00022679"/>
    </source>
</evidence>
<dbReference type="HOGENOM" id="CLU_1631490_0_0_1"/>
<gene>
    <name evidence="6" type="ORF">GUITHDRAFT_50998</name>
</gene>
<dbReference type="OrthoDB" id="6719623at2759"/>
<dbReference type="PANTHER" id="PTHR43289:SF33">
    <property type="entry name" value="SERINE_THREONINE KINASE 31"/>
    <property type="match status" value="1"/>
</dbReference>
<evidence type="ECO:0000256" key="2">
    <source>
        <dbReference type="ARBA" id="ARBA00022741"/>
    </source>
</evidence>
<keyword evidence="8" id="KW-1185">Reference proteome</keyword>
<accession>L1IIS0</accession>
<evidence type="ECO:0000259" key="5">
    <source>
        <dbReference type="PROSITE" id="PS50011"/>
    </source>
</evidence>
<reference evidence="6 8" key="1">
    <citation type="journal article" date="2012" name="Nature">
        <title>Algal genomes reveal evolutionary mosaicism and the fate of nucleomorphs.</title>
        <authorList>
            <consortium name="DOE Joint Genome Institute"/>
            <person name="Curtis B.A."/>
            <person name="Tanifuji G."/>
            <person name="Burki F."/>
            <person name="Gruber A."/>
            <person name="Irimia M."/>
            <person name="Maruyama S."/>
            <person name="Arias M.C."/>
            <person name="Ball S.G."/>
            <person name="Gile G.H."/>
            <person name="Hirakawa Y."/>
            <person name="Hopkins J.F."/>
            <person name="Kuo A."/>
            <person name="Rensing S.A."/>
            <person name="Schmutz J."/>
            <person name="Symeonidi A."/>
            <person name="Elias M."/>
            <person name="Eveleigh R.J."/>
            <person name="Herman E.K."/>
            <person name="Klute M.J."/>
            <person name="Nakayama T."/>
            <person name="Obornik M."/>
            <person name="Reyes-Prieto A."/>
            <person name="Armbrust E.V."/>
            <person name="Aves S.J."/>
            <person name="Beiko R.G."/>
            <person name="Coutinho P."/>
            <person name="Dacks J.B."/>
            <person name="Durnford D.G."/>
            <person name="Fast N.M."/>
            <person name="Green B.R."/>
            <person name="Grisdale C.J."/>
            <person name="Hempel F."/>
            <person name="Henrissat B."/>
            <person name="Hoppner M.P."/>
            <person name="Ishida K."/>
            <person name="Kim E."/>
            <person name="Koreny L."/>
            <person name="Kroth P.G."/>
            <person name="Liu Y."/>
            <person name="Malik S.B."/>
            <person name="Maier U.G."/>
            <person name="McRose D."/>
            <person name="Mock T."/>
            <person name="Neilson J.A."/>
            <person name="Onodera N.T."/>
            <person name="Poole A.M."/>
            <person name="Pritham E.J."/>
            <person name="Richards T.A."/>
            <person name="Rocap G."/>
            <person name="Roy S.W."/>
            <person name="Sarai C."/>
            <person name="Schaack S."/>
            <person name="Shirato S."/>
            <person name="Slamovits C.H."/>
            <person name="Spencer D.F."/>
            <person name="Suzuki S."/>
            <person name="Worden A.Z."/>
            <person name="Zauner S."/>
            <person name="Barry K."/>
            <person name="Bell C."/>
            <person name="Bharti A.K."/>
            <person name="Crow J.A."/>
            <person name="Grimwood J."/>
            <person name="Kramer R."/>
            <person name="Lindquist E."/>
            <person name="Lucas S."/>
            <person name="Salamov A."/>
            <person name="McFadden G.I."/>
            <person name="Lane C.E."/>
            <person name="Keeling P.J."/>
            <person name="Gray M.W."/>
            <person name="Grigoriev I.V."/>
            <person name="Archibald J.M."/>
        </authorList>
    </citation>
    <scope>NUCLEOTIDE SEQUENCE</scope>
    <source>
        <strain evidence="6 8">CCMP2712</strain>
    </source>
</reference>
<evidence type="ECO:0000313" key="8">
    <source>
        <dbReference type="Proteomes" id="UP000011087"/>
    </source>
</evidence>
<protein>
    <recommendedName>
        <fullName evidence="5">Protein kinase domain-containing protein</fullName>
    </recommendedName>
</protein>
<feature type="non-terminal residue" evidence="6">
    <location>
        <position position="1"/>
    </location>
</feature>
<sequence length="163" mass="18068">IVKGGSSKVYKSKVTIGGEDIVCALKDVRQDREKLEREAYMLERCRHEHVVKCYGIIALKGDIPQQVLVLEYIDFTLAEEGSGKGPSGREIFWREAVKSVSALARAVRHVHQMQVLHRDIKPANVLVSKQGDVKLADFGESLLSDDSEIAHIVGTKGYVAPEL</sequence>
<feature type="non-terminal residue" evidence="6">
    <location>
        <position position="163"/>
    </location>
</feature>
<dbReference type="InterPro" id="IPR000719">
    <property type="entry name" value="Prot_kinase_dom"/>
</dbReference>
<dbReference type="PROSITE" id="PS00108">
    <property type="entry name" value="PROTEIN_KINASE_ST"/>
    <property type="match status" value="1"/>
</dbReference>
<dbReference type="SMART" id="SM00220">
    <property type="entry name" value="S_TKc"/>
    <property type="match status" value="1"/>
</dbReference>
<dbReference type="PaxDb" id="55529-EKX35804"/>
<dbReference type="GeneID" id="17292548"/>
<dbReference type="Proteomes" id="UP000011087">
    <property type="component" value="Unassembled WGS sequence"/>
</dbReference>
<dbReference type="EMBL" id="JH993084">
    <property type="protein sequence ID" value="EKX35804.1"/>
    <property type="molecule type" value="Genomic_DNA"/>
</dbReference>
<dbReference type="PANTHER" id="PTHR43289">
    <property type="entry name" value="MITOGEN-ACTIVATED PROTEIN KINASE KINASE KINASE 20-RELATED"/>
    <property type="match status" value="1"/>
</dbReference>
<keyword evidence="3" id="KW-0418">Kinase</keyword>
<evidence type="ECO:0000313" key="6">
    <source>
        <dbReference type="EMBL" id="EKX35804.1"/>
    </source>
</evidence>
<dbReference type="Gene3D" id="1.10.510.10">
    <property type="entry name" value="Transferase(Phosphotransferase) domain 1"/>
    <property type="match status" value="1"/>
</dbReference>
<evidence type="ECO:0000256" key="3">
    <source>
        <dbReference type="ARBA" id="ARBA00022777"/>
    </source>
</evidence>
<dbReference type="RefSeq" id="XP_005822784.1">
    <property type="nucleotide sequence ID" value="XM_005822727.1"/>
</dbReference>
<keyword evidence="4" id="KW-0067">ATP-binding</keyword>
<dbReference type="KEGG" id="gtt:GUITHDRAFT_50998"/>
<reference evidence="7" key="3">
    <citation type="submission" date="2016-03" db="UniProtKB">
        <authorList>
            <consortium name="EnsemblProtists"/>
        </authorList>
    </citation>
    <scope>IDENTIFICATION</scope>
</reference>